<comment type="subcellular location">
    <subcellularLocation>
        <location evidence="1">Endomembrane system</location>
        <topology evidence="1">Multi-pass membrane protein</topology>
    </subcellularLocation>
</comment>
<sequence length="581" mass="64877">MAGFTNASISAHPSPGVWTNHFANAAVNATAELCSNHIIFKAEPSWWLSARAILYGLCLLYCFVGLATITNLFMQAMGTIANRTRKIVRHNDESGSEEVVHVRVWNPVIADITLLALGTSAPQISLSIIDAIQQIGQKTNAGLGPETIVGSAAFNLYPILAVCVLVPKAGSVKRIQNVGVWIVELSWSIWAYVWLAIILQVSSPNVVEPWEAMCTVLQFPILMTHAYIQDKGWGNFCRPLWPCMHVSWSPLKDFSLSVHNGTVHDQSTAYSSSPRVDLEQHRSEWELVDLQHQPKQEIRNRVTCDDHPIKPIEWQQVAVAVDKNEDENDPGSNQEFLKQRLAYDIYEQTSMWTYIYSTWKKQFLDVIVFQGQVDDSGKNLALTAVEFIGYLITLPWRFIFAFLPPPSLLHGWAAFLCALAHITVIACFLIKLTNLFGCVTGISKYTLALTVLAAGTSLPDLIASKIAAEIQPTADSAIANINASNCINVYVGIGIPWLMQSFYNWIHLKEEFRVPSAGLGFALVLFFVTFAICLVVIIARRFLFGGELGGPRKWAWVSSFCFLSLWLIFVIFSCLRNYHHL</sequence>
<dbReference type="Gramene" id="Pp3c1_39250V3.3">
    <property type="protein sequence ID" value="Pp3c1_39250V3.3"/>
    <property type="gene ID" value="Pp3c1_39250"/>
</dbReference>
<accession>A0A2K1LBK5</accession>
<dbReference type="InterPro" id="IPR051171">
    <property type="entry name" value="CaCA"/>
</dbReference>
<dbReference type="EnsemblPlants" id="Pp3c1_39250V3.6">
    <property type="protein sequence ID" value="Pp3c1_39250V3.6"/>
    <property type="gene ID" value="Pp3c1_39250"/>
</dbReference>
<feature type="transmembrane region" description="Helical" evidence="7">
    <location>
        <begin position="409"/>
        <end position="433"/>
    </location>
</feature>
<dbReference type="PANTHER" id="PTHR11878">
    <property type="entry name" value="SODIUM/CALCIUM EXCHANGER"/>
    <property type="match status" value="1"/>
</dbReference>
<protein>
    <recommendedName>
        <fullName evidence="8">Sodium/calcium exchanger membrane region domain-containing protein</fullName>
    </recommendedName>
</protein>
<dbReference type="EnsemblPlants" id="Pp3c1_39250V3.2">
    <property type="protein sequence ID" value="Pp3c1_39250V3.2"/>
    <property type="gene ID" value="Pp3c1_39250"/>
</dbReference>
<reference evidence="10" key="3">
    <citation type="submission" date="2020-12" db="UniProtKB">
        <authorList>
            <consortium name="EnsemblPlants"/>
        </authorList>
    </citation>
    <scope>IDENTIFICATION</scope>
</reference>
<dbReference type="RefSeq" id="XP_073394395.1">
    <property type="nucleotide sequence ID" value="XM_073538294.1"/>
</dbReference>
<evidence type="ECO:0000256" key="1">
    <source>
        <dbReference type="ARBA" id="ARBA00004127"/>
    </source>
</evidence>
<dbReference type="EnsemblPlants" id="Pp3c1_39250V3.5">
    <property type="protein sequence ID" value="Pp3c1_39250V3.5"/>
    <property type="gene ID" value="Pp3c1_39250"/>
</dbReference>
<feature type="transmembrane region" description="Helical" evidence="7">
    <location>
        <begin position="518"/>
        <end position="542"/>
    </location>
</feature>
<organism evidence="9">
    <name type="scientific">Physcomitrium patens</name>
    <name type="common">Spreading-leaved earth moss</name>
    <name type="synonym">Physcomitrella patens</name>
    <dbReference type="NCBI Taxonomy" id="3218"/>
    <lineage>
        <taxon>Eukaryota</taxon>
        <taxon>Viridiplantae</taxon>
        <taxon>Streptophyta</taxon>
        <taxon>Embryophyta</taxon>
        <taxon>Bryophyta</taxon>
        <taxon>Bryophytina</taxon>
        <taxon>Bryopsida</taxon>
        <taxon>Funariidae</taxon>
        <taxon>Funariales</taxon>
        <taxon>Funariaceae</taxon>
        <taxon>Physcomitrium</taxon>
    </lineage>
</organism>
<dbReference type="FunCoup" id="A0A2K1LBK5">
    <property type="interactions" value="468"/>
</dbReference>
<dbReference type="PANTHER" id="PTHR11878:SF65">
    <property type="entry name" value="NA_CA-EXCHANGE PROTEIN, ISOFORM G"/>
    <property type="match status" value="1"/>
</dbReference>
<dbReference type="GeneID" id="112278802"/>
<dbReference type="Pfam" id="PF01699">
    <property type="entry name" value="Na_Ca_ex"/>
    <property type="match status" value="2"/>
</dbReference>
<dbReference type="RefSeq" id="XP_073394409.1">
    <property type="nucleotide sequence ID" value="XM_073538308.1"/>
</dbReference>
<dbReference type="EnsemblPlants" id="Pp3c1_39250V3.3">
    <property type="protein sequence ID" value="Pp3c1_39250V3.3"/>
    <property type="gene ID" value="Pp3c1_39250"/>
</dbReference>
<gene>
    <name evidence="10" type="primary">LOC112278802</name>
    <name evidence="9" type="ORF">PHYPA_001817</name>
</gene>
<keyword evidence="11" id="KW-1185">Reference proteome</keyword>
<evidence type="ECO:0000256" key="6">
    <source>
        <dbReference type="ARBA" id="ARBA00023136"/>
    </source>
</evidence>
<dbReference type="EMBL" id="ABEU02000001">
    <property type="protein sequence ID" value="PNR63391.1"/>
    <property type="molecule type" value="Genomic_DNA"/>
</dbReference>
<dbReference type="EnsemblPlants" id="Pp3c1_39250V3.4">
    <property type="protein sequence ID" value="Pp3c1_39250V3.4"/>
    <property type="gene ID" value="Pp3c1_39250"/>
</dbReference>
<reference evidence="9 11" key="2">
    <citation type="journal article" date="2018" name="Plant J.">
        <title>The Physcomitrella patens chromosome-scale assembly reveals moss genome structure and evolution.</title>
        <authorList>
            <person name="Lang D."/>
            <person name="Ullrich K.K."/>
            <person name="Murat F."/>
            <person name="Fuchs J."/>
            <person name="Jenkins J."/>
            <person name="Haas F.B."/>
            <person name="Piednoel M."/>
            <person name="Gundlach H."/>
            <person name="Van Bel M."/>
            <person name="Meyberg R."/>
            <person name="Vives C."/>
            <person name="Morata J."/>
            <person name="Symeonidi A."/>
            <person name="Hiss M."/>
            <person name="Muchero W."/>
            <person name="Kamisugi Y."/>
            <person name="Saleh O."/>
            <person name="Blanc G."/>
            <person name="Decker E.L."/>
            <person name="van Gessel N."/>
            <person name="Grimwood J."/>
            <person name="Hayes R.D."/>
            <person name="Graham S.W."/>
            <person name="Gunter L.E."/>
            <person name="McDaniel S.F."/>
            <person name="Hoernstein S.N.W."/>
            <person name="Larsson A."/>
            <person name="Li F.W."/>
            <person name="Perroud P.F."/>
            <person name="Phillips J."/>
            <person name="Ranjan P."/>
            <person name="Rokshar D.S."/>
            <person name="Rothfels C.J."/>
            <person name="Schneider L."/>
            <person name="Shu S."/>
            <person name="Stevenson D.W."/>
            <person name="Thummler F."/>
            <person name="Tillich M."/>
            <person name="Villarreal Aguilar J.C."/>
            <person name="Widiez T."/>
            <person name="Wong G.K."/>
            <person name="Wymore A."/>
            <person name="Zhang Y."/>
            <person name="Zimmer A.D."/>
            <person name="Quatrano R.S."/>
            <person name="Mayer K.F.X."/>
            <person name="Goodstein D."/>
            <person name="Casacuberta J.M."/>
            <person name="Vandepoele K."/>
            <person name="Reski R."/>
            <person name="Cuming A.C."/>
            <person name="Tuskan G.A."/>
            <person name="Maumus F."/>
            <person name="Salse J."/>
            <person name="Schmutz J."/>
            <person name="Rensing S.A."/>
        </authorList>
    </citation>
    <scope>NUCLEOTIDE SEQUENCE [LARGE SCALE GENOMIC DNA]</scope>
    <source>
        <strain evidence="10 11">cv. Gransden 2004</strain>
    </source>
</reference>
<dbReference type="Gramene" id="Pp3c1_39250V3.2">
    <property type="protein sequence ID" value="Pp3c1_39250V3.2"/>
    <property type="gene ID" value="Pp3c1_39250"/>
</dbReference>
<dbReference type="AlphaFoldDB" id="A0A2K1LBK5"/>
<feature type="transmembrane region" description="Helical" evidence="7">
    <location>
        <begin position="554"/>
        <end position="575"/>
    </location>
</feature>
<evidence type="ECO:0000256" key="2">
    <source>
        <dbReference type="ARBA" id="ARBA00022448"/>
    </source>
</evidence>
<evidence type="ECO:0000256" key="4">
    <source>
        <dbReference type="ARBA" id="ARBA00022989"/>
    </source>
</evidence>
<dbReference type="RefSeq" id="XP_073394406.1">
    <property type="nucleotide sequence ID" value="XM_073538305.1"/>
</dbReference>
<dbReference type="GO" id="GO:0055085">
    <property type="term" value="P:transmembrane transport"/>
    <property type="evidence" value="ECO:0007669"/>
    <property type="project" value="InterPro"/>
</dbReference>
<dbReference type="Gramene" id="Pp3c1_39250V3.5">
    <property type="protein sequence ID" value="Pp3c1_39250V3.5"/>
    <property type="gene ID" value="Pp3c1_39250"/>
</dbReference>
<dbReference type="RefSeq" id="XP_073394402.1">
    <property type="nucleotide sequence ID" value="XM_073538301.1"/>
</dbReference>
<proteinExistence type="predicted"/>
<feature type="transmembrane region" description="Helical" evidence="7">
    <location>
        <begin position="380"/>
        <end position="403"/>
    </location>
</feature>
<dbReference type="Gramene" id="Pp3c1_39250V3.1">
    <property type="protein sequence ID" value="Pp3c1_39250V3.1"/>
    <property type="gene ID" value="Pp3c1_39250"/>
</dbReference>
<reference evidence="9 11" key="1">
    <citation type="journal article" date="2008" name="Science">
        <title>The Physcomitrella genome reveals evolutionary insights into the conquest of land by plants.</title>
        <authorList>
            <person name="Rensing S."/>
            <person name="Lang D."/>
            <person name="Zimmer A."/>
            <person name="Terry A."/>
            <person name="Salamov A."/>
            <person name="Shapiro H."/>
            <person name="Nishiyama T."/>
            <person name="Perroud P.-F."/>
            <person name="Lindquist E."/>
            <person name="Kamisugi Y."/>
            <person name="Tanahashi T."/>
            <person name="Sakakibara K."/>
            <person name="Fujita T."/>
            <person name="Oishi K."/>
            <person name="Shin-I T."/>
            <person name="Kuroki Y."/>
            <person name="Toyoda A."/>
            <person name="Suzuki Y."/>
            <person name="Hashimoto A."/>
            <person name="Yamaguchi K."/>
            <person name="Sugano A."/>
            <person name="Kohara Y."/>
            <person name="Fujiyama A."/>
            <person name="Anterola A."/>
            <person name="Aoki S."/>
            <person name="Ashton N."/>
            <person name="Barbazuk W.B."/>
            <person name="Barker E."/>
            <person name="Bennetzen J."/>
            <person name="Bezanilla M."/>
            <person name="Blankenship R."/>
            <person name="Cho S.H."/>
            <person name="Dutcher S."/>
            <person name="Estelle M."/>
            <person name="Fawcett J.A."/>
            <person name="Gundlach H."/>
            <person name="Hanada K."/>
            <person name="Heyl A."/>
            <person name="Hicks K.A."/>
            <person name="Hugh J."/>
            <person name="Lohr M."/>
            <person name="Mayer K."/>
            <person name="Melkozernov A."/>
            <person name="Murata T."/>
            <person name="Nelson D."/>
            <person name="Pils B."/>
            <person name="Prigge M."/>
            <person name="Reiss B."/>
            <person name="Renner T."/>
            <person name="Rombauts S."/>
            <person name="Rushton P."/>
            <person name="Sanderfoot A."/>
            <person name="Schween G."/>
            <person name="Shiu S.-H."/>
            <person name="Stueber K."/>
            <person name="Theodoulou F.L."/>
            <person name="Tu H."/>
            <person name="Van de Peer Y."/>
            <person name="Verrier P.J."/>
            <person name="Waters E."/>
            <person name="Wood A."/>
            <person name="Yang L."/>
            <person name="Cove D."/>
            <person name="Cuming A."/>
            <person name="Hasebe M."/>
            <person name="Lucas S."/>
            <person name="Mishler D.B."/>
            <person name="Reski R."/>
            <person name="Grigoriev I."/>
            <person name="Quatrano R.S."/>
            <person name="Boore J.L."/>
        </authorList>
    </citation>
    <scope>NUCLEOTIDE SEQUENCE [LARGE SCALE GENOMIC DNA]</scope>
    <source>
        <strain evidence="10 11">cv. Gransden 2004</strain>
    </source>
</reference>
<dbReference type="GO" id="GO:0012505">
    <property type="term" value="C:endomembrane system"/>
    <property type="evidence" value="ECO:0007669"/>
    <property type="project" value="UniProtKB-SubCell"/>
</dbReference>
<feature type="transmembrane region" description="Helical" evidence="7">
    <location>
        <begin position="52"/>
        <end position="74"/>
    </location>
</feature>
<dbReference type="Gene3D" id="1.20.1420.30">
    <property type="entry name" value="NCX, central ion-binding region"/>
    <property type="match status" value="2"/>
</dbReference>
<dbReference type="RefSeq" id="XP_024368409.1">
    <property type="nucleotide sequence ID" value="XM_024512641.2"/>
</dbReference>
<evidence type="ECO:0000313" key="10">
    <source>
        <dbReference type="EnsemblPlants" id="Pp3c1_39250V3.1"/>
    </source>
</evidence>
<dbReference type="InterPro" id="IPR044880">
    <property type="entry name" value="NCX_ion-bd_dom_sf"/>
</dbReference>
<dbReference type="GO" id="GO:0030001">
    <property type="term" value="P:metal ion transport"/>
    <property type="evidence" value="ECO:0000318"/>
    <property type="project" value="GO_Central"/>
</dbReference>
<keyword evidence="5" id="KW-0406">Ion transport</keyword>
<feature type="transmembrane region" description="Helical" evidence="7">
    <location>
        <begin position="178"/>
        <end position="198"/>
    </location>
</feature>
<dbReference type="GO" id="GO:0016020">
    <property type="term" value="C:membrane"/>
    <property type="evidence" value="ECO:0000318"/>
    <property type="project" value="GO_Central"/>
</dbReference>
<keyword evidence="4 7" id="KW-1133">Transmembrane helix</keyword>
<evidence type="ECO:0000256" key="5">
    <source>
        <dbReference type="ARBA" id="ARBA00023065"/>
    </source>
</evidence>
<keyword evidence="3 7" id="KW-0812">Transmembrane</keyword>
<evidence type="ECO:0000259" key="8">
    <source>
        <dbReference type="Pfam" id="PF01699"/>
    </source>
</evidence>
<dbReference type="RefSeq" id="XP_073394411.1">
    <property type="nucleotide sequence ID" value="XM_073538310.1"/>
</dbReference>
<dbReference type="Gramene" id="Pp3c1_39250V3.6">
    <property type="protein sequence ID" value="Pp3c1_39250V3.6"/>
    <property type="gene ID" value="Pp3c1_39250"/>
</dbReference>
<dbReference type="KEGG" id="ppp:112278802"/>
<evidence type="ECO:0000313" key="9">
    <source>
        <dbReference type="EMBL" id="PNR63391.1"/>
    </source>
</evidence>
<evidence type="ECO:0000256" key="7">
    <source>
        <dbReference type="SAM" id="Phobius"/>
    </source>
</evidence>
<dbReference type="PaxDb" id="3218-PP1S163_19V6.1"/>
<dbReference type="EnsemblPlants" id="Pp3c1_39250V3.1">
    <property type="protein sequence ID" value="Pp3c1_39250V3.1"/>
    <property type="gene ID" value="Pp3c1_39250"/>
</dbReference>
<keyword evidence="6 7" id="KW-0472">Membrane</keyword>
<feature type="transmembrane region" description="Helical" evidence="7">
    <location>
        <begin position="210"/>
        <end position="228"/>
    </location>
</feature>
<dbReference type="InterPro" id="IPR004837">
    <property type="entry name" value="NaCa_Exmemb"/>
</dbReference>
<dbReference type="Gramene" id="Pp3c1_39250V3.4">
    <property type="protein sequence ID" value="Pp3c1_39250V3.4"/>
    <property type="gene ID" value="Pp3c1_39250"/>
</dbReference>
<feature type="domain" description="Sodium/calcium exchanger membrane region" evidence="8">
    <location>
        <begin position="411"/>
        <end position="574"/>
    </location>
</feature>
<feature type="domain" description="Sodium/calcium exchanger membrane region" evidence="8">
    <location>
        <begin position="57"/>
        <end position="226"/>
    </location>
</feature>
<evidence type="ECO:0000313" key="11">
    <source>
        <dbReference type="Proteomes" id="UP000006727"/>
    </source>
</evidence>
<dbReference type="Proteomes" id="UP000006727">
    <property type="component" value="Chromosome 1"/>
</dbReference>
<dbReference type="STRING" id="3218.A0A2K1LBK5"/>
<keyword evidence="2" id="KW-0813">Transport</keyword>
<evidence type="ECO:0000256" key="3">
    <source>
        <dbReference type="ARBA" id="ARBA00022692"/>
    </source>
</evidence>
<name>A0A2K1LBK5_PHYPA</name>